<reference evidence="2" key="1">
    <citation type="submission" date="2020-02" db="EMBL/GenBank/DDBJ databases">
        <authorList>
            <person name="Scholz U."/>
            <person name="Mascher M."/>
            <person name="Fiebig A."/>
        </authorList>
    </citation>
    <scope>NUCLEOTIDE SEQUENCE</scope>
</reference>
<dbReference type="AlphaFoldDB" id="A0A7I8K7Z9"/>
<sequence length="94" mass="10465">MHPLQRFTKSTMTKTTQVPLPPIEHIQAHGHVVEVDLPANPVHLPSPREIPQNRSEAKRSIGEGRRDSAETPLSKMENPERSSPELNHSGSEGF</sequence>
<dbReference type="EMBL" id="LR746266">
    <property type="protein sequence ID" value="CAA7393645.1"/>
    <property type="molecule type" value="Genomic_DNA"/>
</dbReference>
<feature type="compositionally biased region" description="Polar residues" evidence="1">
    <location>
        <begin position="7"/>
        <end position="18"/>
    </location>
</feature>
<protein>
    <submittedName>
        <fullName evidence="2">Uncharacterized protein</fullName>
    </submittedName>
</protein>
<gene>
    <name evidence="2" type="ORF">SI8410_03004369</name>
</gene>
<name>A0A7I8K7Z9_SPIIN</name>
<keyword evidence="3" id="KW-1185">Reference proteome</keyword>
<feature type="compositionally biased region" description="Basic and acidic residues" evidence="1">
    <location>
        <begin position="55"/>
        <end position="69"/>
    </location>
</feature>
<dbReference type="Proteomes" id="UP000663760">
    <property type="component" value="Chromosome 3"/>
</dbReference>
<evidence type="ECO:0000256" key="1">
    <source>
        <dbReference type="SAM" id="MobiDB-lite"/>
    </source>
</evidence>
<feature type="compositionally biased region" description="Polar residues" evidence="1">
    <location>
        <begin position="84"/>
        <end position="94"/>
    </location>
</feature>
<evidence type="ECO:0000313" key="3">
    <source>
        <dbReference type="Proteomes" id="UP000663760"/>
    </source>
</evidence>
<accession>A0A7I8K7Z9</accession>
<organism evidence="2 3">
    <name type="scientific">Spirodela intermedia</name>
    <name type="common">Intermediate duckweed</name>
    <dbReference type="NCBI Taxonomy" id="51605"/>
    <lineage>
        <taxon>Eukaryota</taxon>
        <taxon>Viridiplantae</taxon>
        <taxon>Streptophyta</taxon>
        <taxon>Embryophyta</taxon>
        <taxon>Tracheophyta</taxon>
        <taxon>Spermatophyta</taxon>
        <taxon>Magnoliopsida</taxon>
        <taxon>Liliopsida</taxon>
        <taxon>Araceae</taxon>
        <taxon>Lemnoideae</taxon>
        <taxon>Spirodela</taxon>
    </lineage>
</organism>
<proteinExistence type="predicted"/>
<feature type="region of interest" description="Disordered" evidence="1">
    <location>
        <begin position="1"/>
        <end position="94"/>
    </location>
</feature>
<evidence type="ECO:0000313" key="2">
    <source>
        <dbReference type="EMBL" id="CAA7393645.1"/>
    </source>
</evidence>